<organism evidence="1 3">
    <name type="scientific">Zingiber officinale</name>
    <name type="common">Ginger</name>
    <name type="synonym">Amomum zingiber</name>
    <dbReference type="NCBI Taxonomy" id="94328"/>
    <lineage>
        <taxon>Eukaryota</taxon>
        <taxon>Viridiplantae</taxon>
        <taxon>Streptophyta</taxon>
        <taxon>Embryophyta</taxon>
        <taxon>Tracheophyta</taxon>
        <taxon>Spermatophyta</taxon>
        <taxon>Magnoliopsida</taxon>
        <taxon>Liliopsida</taxon>
        <taxon>Zingiberales</taxon>
        <taxon>Zingiberaceae</taxon>
        <taxon>Zingiber</taxon>
    </lineage>
</organism>
<evidence type="ECO:0000313" key="3">
    <source>
        <dbReference type="Proteomes" id="UP000734854"/>
    </source>
</evidence>
<keyword evidence="3" id="KW-1185">Reference proteome</keyword>
<evidence type="ECO:0000313" key="2">
    <source>
        <dbReference type="EMBL" id="KAG6508262.1"/>
    </source>
</evidence>
<reference evidence="1 3" key="1">
    <citation type="submission" date="2020-08" db="EMBL/GenBank/DDBJ databases">
        <title>Plant Genome Project.</title>
        <authorList>
            <person name="Zhang R.-G."/>
        </authorList>
    </citation>
    <scope>NUCLEOTIDE SEQUENCE [LARGE SCALE GENOMIC DNA]</scope>
    <source>
        <tissue evidence="1">Rhizome</tissue>
    </source>
</reference>
<gene>
    <name evidence="2" type="ORF">ZIOFF_033636</name>
    <name evidence="1" type="ORF">ZIOFF_037159</name>
</gene>
<dbReference type="EMBL" id="JACMSC010000010">
    <property type="protein sequence ID" value="KAG6504811.1"/>
    <property type="molecule type" value="Genomic_DNA"/>
</dbReference>
<comment type="caution">
    <text evidence="1">The sequence shown here is derived from an EMBL/GenBank/DDBJ whole genome shotgun (WGS) entry which is preliminary data.</text>
</comment>
<dbReference type="Proteomes" id="UP000734854">
    <property type="component" value="Unassembled WGS sequence"/>
</dbReference>
<dbReference type="EMBL" id="JACMSC010000009">
    <property type="protein sequence ID" value="KAG6508262.1"/>
    <property type="molecule type" value="Genomic_DNA"/>
</dbReference>
<protein>
    <submittedName>
        <fullName evidence="1">Uncharacterized protein</fullName>
    </submittedName>
</protein>
<accession>A0A8J5GEI5</accession>
<name>A0A8J5GEI5_ZINOF</name>
<proteinExistence type="predicted"/>
<sequence length="139" mass="15384">MARVFSHLRIRDAFPFNRLIAVRERSHARIIEIDLAAEADAGEGEGEGEVDVDVLSLRRLEDAVRAISVRRAAPDWLPFVPGSSYWFPPPRRAGGVVDVVKKLANPLTEEESMSLTTVRGWPSSAYFVDGDGSVLAFVY</sequence>
<dbReference type="AlphaFoldDB" id="A0A8J5GEI5"/>
<evidence type="ECO:0000313" key="1">
    <source>
        <dbReference type="EMBL" id="KAG6504811.1"/>
    </source>
</evidence>
<dbReference type="PANTHER" id="PTHR33972">
    <property type="entry name" value="EXPRESSED PROTEIN"/>
    <property type="match status" value="1"/>
</dbReference>
<dbReference type="PANTHER" id="PTHR33972:SF2">
    <property type="entry name" value="OS04G0606700 PROTEIN"/>
    <property type="match status" value="1"/>
</dbReference>